<protein>
    <submittedName>
        <fullName evidence="2">O-antigen polysaccharide polymerase Wzy</fullName>
    </submittedName>
</protein>
<dbReference type="InterPro" id="IPR029468">
    <property type="entry name" value="O-ag_pol_Wzy"/>
</dbReference>
<feature type="transmembrane region" description="Helical" evidence="1">
    <location>
        <begin position="205"/>
        <end position="222"/>
    </location>
</feature>
<evidence type="ECO:0000313" key="2">
    <source>
        <dbReference type="EMBL" id="RPF70548.1"/>
    </source>
</evidence>
<dbReference type="Pfam" id="PF14296">
    <property type="entry name" value="O-ag_pol_Wzy"/>
    <property type="match status" value="1"/>
</dbReference>
<keyword evidence="1" id="KW-0812">Transmembrane</keyword>
<accession>A0A3N5D7L7</accession>
<feature type="transmembrane region" description="Helical" evidence="1">
    <location>
        <begin position="408"/>
        <end position="433"/>
    </location>
</feature>
<comment type="caution">
    <text evidence="2">The sequence shown here is derived from an EMBL/GenBank/DDBJ whole genome shotgun (WGS) entry which is preliminary data.</text>
</comment>
<keyword evidence="1" id="KW-1133">Transmembrane helix</keyword>
<dbReference type="AlphaFoldDB" id="A0A3N5D7L7"/>
<reference evidence="2 3" key="1">
    <citation type="submission" date="2018-11" db="EMBL/GenBank/DDBJ databases">
        <title>Erythrobacter spongiae sp. nov., isolated from a marine sponge.</title>
        <authorList>
            <person name="Zhuang L."/>
            <person name="Luo L."/>
        </authorList>
    </citation>
    <scope>NUCLEOTIDE SEQUENCE [LARGE SCALE GENOMIC DNA]</scope>
    <source>
        <strain evidence="2 3">HN-E23</strain>
    </source>
</reference>
<keyword evidence="1" id="KW-0472">Membrane</keyword>
<feature type="transmembrane region" description="Helical" evidence="1">
    <location>
        <begin position="117"/>
        <end position="136"/>
    </location>
</feature>
<feature type="transmembrane region" description="Helical" evidence="1">
    <location>
        <begin position="148"/>
        <end position="174"/>
    </location>
</feature>
<keyword evidence="3" id="KW-1185">Reference proteome</keyword>
<proteinExistence type="predicted"/>
<feature type="transmembrane region" description="Helical" evidence="1">
    <location>
        <begin position="46"/>
        <end position="66"/>
    </location>
</feature>
<feature type="transmembrane region" description="Helical" evidence="1">
    <location>
        <begin position="21"/>
        <end position="40"/>
    </location>
</feature>
<name>A0A3N5D7L7_9SPHN</name>
<feature type="transmembrane region" description="Helical" evidence="1">
    <location>
        <begin position="228"/>
        <end position="246"/>
    </location>
</feature>
<evidence type="ECO:0000256" key="1">
    <source>
        <dbReference type="SAM" id="Phobius"/>
    </source>
</evidence>
<feature type="transmembrane region" description="Helical" evidence="1">
    <location>
        <begin position="180"/>
        <end position="200"/>
    </location>
</feature>
<sequence length="462" mass="51329">MGRLQPASGCRARSRRNKRTYPMTYLLLFMSLLVGIAGLLQRFGYIKVPTLFGLVMGLWFSPQVILINEPLTLTQGSLNALAVTGLLCLGMTLAGWFLATRSSSKKPLAAPPDWQSLVAPLAILTVVMAVLWFSLAQLRTTLDANQQWTGPAVIITFFIQIRTITLALSLILVMRHRTPATIALALVNISICLPFLVVYLRRSALINLAIVTVGAMWFARRIVLSKPLILTGLMAAFVFVFSIAPLRDAQQRISQSTGETVSIFQEDLWNEIDFEESIRDSIGDGYDVRNAAYSVQLARDTGDYAYGGTLWNSFVSQYVARQIFGDNLKEDLQIKSGLLQTDNLQSRYSYFYKTGTTGTGVGTSFRDFGYFGSLIFGLIAFYLGRLFVRGSEGDIWAQVLYLALLPNLLTSITHGYDTFFVILPLFLLTIVFLRKLSGLLSGAGARHHNTVPRPRYRSRLSG</sequence>
<organism evidence="2 3">
    <name type="scientific">Aurantiacibacter spongiae</name>
    <dbReference type="NCBI Taxonomy" id="2488860"/>
    <lineage>
        <taxon>Bacteria</taxon>
        <taxon>Pseudomonadati</taxon>
        <taxon>Pseudomonadota</taxon>
        <taxon>Alphaproteobacteria</taxon>
        <taxon>Sphingomonadales</taxon>
        <taxon>Erythrobacteraceae</taxon>
        <taxon>Aurantiacibacter</taxon>
    </lineage>
</organism>
<gene>
    <name evidence="2" type="ORF">EG799_02110</name>
</gene>
<evidence type="ECO:0000313" key="3">
    <source>
        <dbReference type="Proteomes" id="UP000275232"/>
    </source>
</evidence>
<feature type="transmembrane region" description="Helical" evidence="1">
    <location>
        <begin position="78"/>
        <end position="97"/>
    </location>
</feature>
<dbReference type="EMBL" id="RPFZ01000001">
    <property type="protein sequence ID" value="RPF70548.1"/>
    <property type="molecule type" value="Genomic_DNA"/>
</dbReference>
<dbReference type="Proteomes" id="UP000275232">
    <property type="component" value="Unassembled WGS sequence"/>
</dbReference>
<feature type="transmembrane region" description="Helical" evidence="1">
    <location>
        <begin position="368"/>
        <end position="388"/>
    </location>
</feature>